<gene>
    <name evidence="2" type="ORF">AB0887_18740</name>
</gene>
<evidence type="ECO:0000313" key="3">
    <source>
        <dbReference type="Proteomes" id="UP001553843"/>
    </source>
</evidence>
<evidence type="ECO:0000256" key="1">
    <source>
        <dbReference type="SAM" id="MobiDB-lite"/>
    </source>
</evidence>
<accession>A0ABV3LY96</accession>
<name>A0ABV3LY96_9ACTN</name>
<dbReference type="RefSeq" id="WP_359780243.1">
    <property type="nucleotide sequence ID" value="NZ_JBEYRR010000007.1"/>
</dbReference>
<feature type="compositionally biased region" description="Basic and acidic residues" evidence="1">
    <location>
        <begin position="36"/>
        <end position="46"/>
    </location>
</feature>
<dbReference type="Proteomes" id="UP001553843">
    <property type="component" value="Unassembled WGS sequence"/>
</dbReference>
<reference evidence="2 3" key="1">
    <citation type="submission" date="2024-06" db="EMBL/GenBank/DDBJ databases">
        <title>The Natural Products Discovery Center: Release of the First 8490 Sequenced Strains for Exploring Actinobacteria Biosynthetic Diversity.</title>
        <authorList>
            <person name="Kalkreuter E."/>
            <person name="Kautsar S.A."/>
            <person name="Yang D."/>
            <person name="Bader C.D."/>
            <person name="Teijaro C.N."/>
            <person name="Fluegel L."/>
            <person name="Davis C.M."/>
            <person name="Simpson J.R."/>
            <person name="Lauterbach L."/>
            <person name="Steele A.D."/>
            <person name="Gui C."/>
            <person name="Meng S."/>
            <person name="Li G."/>
            <person name="Viehrig K."/>
            <person name="Ye F."/>
            <person name="Su P."/>
            <person name="Kiefer A.F."/>
            <person name="Nichols A."/>
            <person name="Cepeda A.J."/>
            <person name="Yan W."/>
            <person name="Fan B."/>
            <person name="Jiang Y."/>
            <person name="Adhikari A."/>
            <person name="Zheng C.-J."/>
            <person name="Schuster L."/>
            <person name="Cowan T.M."/>
            <person name="Smanski M.J."/>
            <person name="Chevrette M.G."/>
            <person name="De Carvalho L.P.S."/>
            <person name="Shen B."/>
        </authorList>
    </citation>
    <scope>NUCLEOTIDE SEQUENCE [LARGE SCALE GENOMIC DNA]</scope>
    <source>
        <strain evidence="2 3">NPDC047833</strain>
    </source>
</reference>
<proteinExistence type="predicted"/>
<dbReference type="EMBL" id="JBEYRS010000007">
    <property type="protein sequence ID" value="MEW2363966.1"/>
    <property type="molecule type" value="Genomic_DNA"/>
</dbReference>
<comment type="caution">
    <text evidence="2">The sequence shown here is derived from an EMBL/GenBank/DDBJ whole genome shotgun (WGS) entry which is preliminary data.</text>
</comment>
<organism evidence="2 3">
    <name type="scientific">Streptomyces huasconensis</name>
    <dbReference type="NCBI Taxonomy" id="1854574"/>
    <lineage>
        <taxon>Bacteria</taxon>
        <taxon>Bacillati</taxon>
        <taxon>Actinomycetota</taxon>
        <taxon>Actinomycetes</taxon>
        <taxon>Kitasatosporales</taxon>
        <taxon>Streptomycetaceae</taxon>
        <taxon>Streptomyces</taxon>
    </lineage>
</organism>
<protein>
    <submittedName>
        <fullName evidence="2">Uncharacterized protein</fullName>
    </submittedName>
</protein>
<evidence type="ECO:0000313" key="2">
    <source>
        <dbReference type="EMBL" id="MEW2363966.1"/>
    </source>
</evidence>
<sequence length="46" mass="5062">MASPLLRGNGGRGCFQKVDAERSTSDGGATWQHHFYSPEKDMAARH</sequence>
<feature type="region of interest" description="Disordered" evidence="1">
    <location>
        <begin position="1"/>
        <end position="46"/>
    </location>
</feature>
<keyword evidence="3" id="KW-1185">Reference proteome</keyword>